<dbReference type="SMART" id="SM00382">
    <property type="entry name" value="AAA"/>
    <property type="match status" value="1"/>
</dbReference>
<dbReference type="InterPro" id="IPR003593">
    <property type="entry name" value="AAA+_ATPase"/>
</dbReference>
<evidence type="ECO:0000256" key="2">
    <source>
        <dbReference type="SAM" id="Phobius"/>
    </source>
</evidence>
<proteinExistence type="inferred from homology"/>
<evidence type="ECO:0000259" key="3">
    <source>
        <dbReference type="SMART" id="SM00382"/>
    </source>
</evidence>
<keyword evidence="2" id="KW-0812">Transmembrane</keyword>
<dbReference type="Gene3D" id="3.40.50.300">
    <property type="entry name" value="P-loop containing nucleotide triphosphate hydrolases"/>
    <property type="match status" value="1"/>
</dbReference>
<comment type="similarity">
    <text evidence="1">Belongs to the AAA ATPase family. BCS1 subfamily.</text>
</comment>
<dbReference type="Pfam" id="PF00004">
    <property type="entry name" value="AAA"/>
    <property type="match status" value="1"/>
</dbReference>
<evidence type="ECO:0000256" key="1">
    <source>
        <dbReference type="ARBA" id="ARBA00007448"/>
    </source>
</evidence>
<gene>
    <name evidence="4" type="ORF">CPT_Miami_182</name>
</gene>
<name>A0A873WCY3_9CAUD</name>
<sequence length="407" mass="45948">MFEYLIQINQVLSSVPIIGGSLAVALGGGIIAAFWKGPALLSRIFNSTVVVSFTLNNSGWGNNTKHYIAFIKWFNRSDILKITRSTGYEAVYDSSGKGPSVGSHLFRFKNKWYYLKIKELPSTGSEREKKEICIKTLGCSVSIFDDLFEAFKDKTDDDGELKVKRFRDNHWYDACLLSRRSWDTVILNKEKKVEIVELIEEFYASREWYRERGIPYKLVIVLYGPAGTGKSTVIKALARLFNKNLNLIYLHQMTDNTFPASIETVEQDSFIAIEDFDTVSSIGSRTKPKEEKDPFQIDLSDGGLNLTTVLNTLDGIAELNGQVIFMSTNHLEKIDSALIRTGRVDAKIHIGFLGKEEVGDFIQMMYPGTEADLDFVTEISGSDLQSYALANKRNSEGFLKELKDHFK</sequence>
<accession>A0A873WCY3</accession>
<dbReference type="Proteomes" id="UP000662782">
    <property type="component" value="Segment"/>
</dbReference>
<dbReference type="PANTHER" id="PTHR23070">
    <property type="entry name" value="BCS1 AAA-TYPE ATPASE"/>
    <property type="match status" value="1"/>
</dbReference>
<evidence type="ECO:0000313" key="4">
    <source>
        <dbReference type="EMBL" id="QPB09277.1"/>
    </source>
</evidence>
<reference evidence="4 5" key="1">
    <citation type="submission" date="2020-07" db="EMBL/GenBank/DDBJ databases">
        <title>Complete genome sequence of Klebsiella pneumoniae phage Miami.</title>
        <authorList>
            <person name="Mora D.A."/>
            <person name="Lessor L."/>
            <person name="Gill J."/>
            <person name="Liu M."/>
        </authorList>
    </citation>
    <scope>NUCLEOTIDE SEQUENCE [LARGE SCALE GENOMIC DNA]</scope>
</reference>
<feature type="domain" description="AAA+ ATPase" evidence="3">
    <location>
        <begin position="216"/>
        <end position="354"/>
    </location>
</feature>
<dbReference type="EMBL" id="MT701590">
    <property type="protein sequence ID" value="QPB09277.1"/>
    <property type="molecule type" value="Genomic_DNA"/>
</dbReference>
<dbReference type="InterPro" id="IPR050747">
    <property type="entry name" value="Mitochondrial_chaperone_BCS1"/>
</dbReference>
<keyword evidence="5" id="KW-1185">Reference proteome</keyword>
<keyword evidence="2" id="KW-0472">Membrane</keyword>
<feature type="transmembrane region" description="Helical" evidence="2">
    <location>
        <begin position="12"/>
        <end position="35"/>
    </location>
</feature>
<dbReference type="InterPro" id="IPR003959">
    <property type="entry name" value="ATPase_AAA_core"/>
</dbReference>
<dbReference type="InterPro" id="IPR027417">
    <property type="entry name" value="P-loop_NTPase"/>
</dbReference>
<organism evidence="4 5">
    <name type="scientific">Klebsiella phage Miami</name>
    <dbReference type="NCBI Taxonomy" id="2767581"/>
    <lineage>
        <taxon>Viruses</taxon>
        <taxon>Duplodnaviria</taxon>
        <taxon>Heunggongvirae</taxon>
        <taxon>Uroviricota</taxon>
        <taxon>Caudoviricetes</taxon>
        <taxon>Chimalliviridae</taxon>
        <taxon>Miamivirus</taxon>
        <taxon>Miamivirus miami</taxon>
    </lineage>
</organism>
<dbReference type="GO" id="GO:0016887">
    <property type="term" value="F:ATP hydrolysis activity"/>
    <property type="evidence" value="ECO:0007669"/>
    <property type="project" value="InterPro"/>
</dbReference>
<keyword evidence="2" id="KW-1133">Transmembrane helix</keyword>
<dbReference type="GO" id="GO:0005524">
    <property type="term" value="F:ATP binding"/>
    <property type="evidence" value="ECO:0007669"/>
    <property type="project" value="InterPro"/>
</dbReference>
<protein>
    <submittedName>
        <fullName evidence="4">Chaperone protein</fullName>
    </submittedName>
</protein>
<evidence type="ECO:0000313" key="5">
    <source>
        <dbReference type="Proteomes" id="UP000662782"/>
    </source>
</evidence>
<dbReference type="SUPFAM" id="SSF52540">
    <property type="entry name" value="P-loop containing nucleoside triphosphate hydrolases"/>
    <property type="match status" value="1"/>
</dbReference>